<dbReference type="SUPFAM" id="SSF53335">
    <property type="entry name" value="S-adenosyl-L-methionine-dependent methyltransferases"/>
    <property type="match status" value="3"/>
</dbReference>
<dbReference type="GO" id="GO:0032259">
    <property type="term" value="P:methylation"/>
    <property type="evidence" value="ECO:0007669"/>
    <property type="project" value="UniProtKB-KW"/>
</dbReference>
<protein>
    <recommendedName>
        <fullName evidence="7">Protein-lysine methyltransferase METTL21C</fullName>
    </recommendedName>
</protein>
<keyword evidence="4" id="KW-1133">Transmembrane helix</keyword>
<feature type="region of interest" description="Disordered" evidence="3">
    <location>
        <begin position="263"/>
        <end position="321"/>
    </location>
</feature>
<evidence type="ECO:0000256" key="1">
    <source>
        <dbReference type="ARBA" id="ARBA00022603"/>
    </source>
</evidence>
<feature type="compositionally biased region" description="Basic and acidic residues" evidence="3">
    <location>
        <begin position="558"/>
        <end position="578"/>
    </location>
</feature>
<evidence type="ECO:0000313" key="5">
    <source>
        <dbReference type="EMBL" id="KAF7689669.1"/>
    </source>
</evidence>
<organism evidence="5 6">
    <name type="scientific">Silurus meridionalis</name>
    <name type="common">Southern catfish</name>
    <name type="synonym">Silurus soldatovi meridionalis</name>
    <dbReference type="NCBI Taxonomy" id="175797"/>
    <lineage>
        <taxon>Eukaryota</taxon>
        <taxon>Metazoa</taxon>
        <taxon>Chordata</taxon>
        <taxon>Craniata</taxon>
        <taxon>Vertebrata</taxon>
        <taxon>Euteleostomi</taxon>
        <taxon>Actinopterygii</taxon>
        <taxon>Neopterygii</taxon>
        <taxon>Teleostei</taxon>
        <taxon>Ostariophysi</taxon>
        <taxon>Siluriformes</taxon>
        <taxon>Siluridae</taxon>
        <taxon>Silurus</taxon>
    </lineage>
</organism>
<dbReference type="EMBL" id="JABFDY010000024">
    <property type="protein sequence ID" value="KAF7689669.1"/>
    <property type="molecule type" value="Genomic_DNA"/>
</dbReference>
<dbReference type="PANTHER" id="PTHR14614:SF13">
    <property type="entry name" value="PROTEIN-LYSINE METHYLTRANSFERASE METTL21C"/>
    <property type="match status" value="1"/>
</dbReference>
<sequence>MEKIVGECTDKETNTETQEETEAEERKEDDLNSKVCQKAWEPHFYCNLNKEIHYYVGHEIKIYESLDSYGATIWPAGLALCQYLDSNKKKINLQDKAVLELGAGTGIVSIVASLLGAWVTASDLSEVLGNLRSNLCRNTRGYCRYTPQVASLSWGYDLQRTFPRSVYHYDYILAADVVYHHDFLDELLVTMRHFCQPGTTVIWANKIRFASDLVFTENFKKTFNTTLIADMGEVKIYSGTAKNEVENDCSVMMLNDAAKQEKDSTECETAYSNKNQDKYANKDELNESNGDTRQRNASETGEETEDNGHAKYKEESHDSEGNEQLVFQTPGMDNKQDIYNFVGHKICIEIFNGDTISPATVALCKYLETPAGQEQIVLLDRTVLELCAGTGLLSVVATLLGARVTATEQPELLENLRSNLHRNTRGRQRHEPQVTALSHDLERNFPHSKCRYDYVLAAEALDHYDCFTELLVTMRHFCQPGTNLIWAVKACYPADLIFIEDFNQAFLTSLLAELDEVRIYLATHRASDSEDDLMKTTGSEEKMEKCQTAFEFTDEEISPSKKTQEDKNYSTDINRNEGRGVQAVINEQKEEDVQKKYNEGNDKEHGSSEEWEESHSHDVSESFPTDDTDEQSSCQRIWESKWTFFQSKEIHYFMGHKIVIEESFDSYGAMIWPAAVALCKFLETSEGRQQINLLDKTVLEIGAGTGLLSIVLTLLGAKLTATDLPDILSNLRFNLDRNTRSLRRHDPQVKELSWGYELEKPFPRSSNRYDYVVAADVVYHHNFLGELLATMHHFCQPGTTLIWANKIRYPSDLTFLENFKNLFHTTLLTEMDEIGIYSATYKVS</sequence>
<dbReference type="Pfam" id="PF10294">
    <property type="entry name" value="Methyltransf_16"/>
    <property type="match status" value="3"/>
</dbReference>
<evidence type="ECO:0000256" key="3">
    <source>
        <dbReference type="SAM" id="MobiDB-lite"/>
    </source>
</evidence>
<evidence type="ECO:0000313" key="6">
    <source>
        <dbReference type="Proteomes" id="UP000606274"/>
    </source>
</evidence>
<evidence type="ECO:0000256" key="2">
    <source>
        <dbReference type="ARBA" id="ARBA00022691"/>
    </source>
</evidence>
<keyword evidence="4" id="KW-0472">Membrane</keyword>
<evidence type="ECO:0000256" key="4">
    <source>
        <dbReference type="SAM" id="Phobius"/>
    </source>
</evidence>
<accession>A0A8T0AEC3</accession>
<name>A0A8T0AEC3_SILME</name>
<reference evidence="5" key="1">
    <citation type="submission" date="2020-08" db="EMBL/GenBank/DDBJ databases">
        <title>Chromosome-level assembly of Southern catfish (Silurus meridionalis) provides insights into visual adaptation to the nocturnal and benthic lifestyles.</title>
        <authorList>
            <person name="Zhang Y."/>
            <person name="Wang D."/>
            <person name="Peng Z."/>
        </authorList>
    </citation>
    <scope>NUCLEOTIDE SEQUENCE</scope>
    <source>
        <strain evidence="5">SWU-2019-XX</strain>
        <tissue evidence="5">Muscle</tissue>
    </source>
</reference>
<evidence type="ECO:0008006" key="7">
    <source>
        <dbReference type="Google" id="ProtNLM"/>
    </source>
</evidence>
<feature type="transmembrane region" description="Helical" evidence="4">
    <location>
        <begin position="97"/>
        <end position="119"/>
    </location>
</feature>
<dbReference type="Proteomes" id="UP000606274">
    <property type="component" value="Unassembled WGS sequence"/>
</dbReference>
<feature type="compositionally biased region" description="Basic and acidic residues" evidence="3">
    <location>
        <begin position="1"/>
        <end position="14"/>
    </location>
</feature>
<dbReference type="InterPro" id="IPR029063">
    <property type="entry name" value="SAM-dependent_MTases_sf"/>
</dbReference>
<dbReference type="InterPro" id="IPR019410">
    <property type="entry name" value="Methyltransf_16"/>
</dbReference>
<feature type="region of interest" description="Disordered" evidence="3">
    <location>
        <begin position="1"/>
        <end position="29"/>
    </location>
</feature>
<dbReference type="Gene3D" id="3.40.50.150">
    <property type="entry name" value="Vaccinia Virus protein VP39"/>
    <property type="match status" value="3"/>
</dbReference>
<feature type="compositionally biased region" description="Basic and acidic residues" evidence="3">
    <location>
        <begin position="306"/>
        <end position="320"/>
    </location>
</feature>
<feature type="compositionally biased region" description="Basic and acidic residues" evidence="3">
    <location>
        <begin position="587"/>
        <end position="620"/>
    </location>
</feature>
<keyword evidence="1" id="KW-0489">Methyltransferase</keyword>
<gene>
    <name evidence="5" type="ORF">HF521_013022</name>
</gene>
<dbReference type="PANTHER" id="PTHR14614">
    <property type="entry name" value="HEPATOCELLULAR CARCINOMA-ASSOCIATED ANTIGEN"/>
    <property type="match status" value="1"/>
</dbReference>
<keyword evidence="4" id="KW-0812">Transmembrane</keyword>
<dbReference type="GO" id="GO:0008168">
    <property type="term" value="F:methyltransferase activity"/>
    <property type="evidence" value="ECO:0007669"/>
    <property type="project" value="UniProtKB-KW"/>
</dbReference>
<keyword evidence="6" id="KW-1185">Reference proteome</keyword>
<feature type="region of interest" description="Disordered" evidence="3">
    <location>
        <begin position="554"/>
        <end position="630"/>
    </location>
</feature>
<keyword evidence="1" id="KW-0808">Transferase</keyword>
<feature type="compositionally biased region" description="Basic and acidic residues" evidence="3">
    <location>
        <begin position="275"/>
        <end position="296"/>
    </location>
</feature>
<comment type="caution">
    <text evidence="5">The sequence shown here is derived from an EMBL/GenBank/DDBJ whole genome shotgun (WGS) entry which is preliminary data.</text>
</comment>
<dbReference type="CDD" id="cd02440">
    <property type="entry name" value="AdoMet_MTases"/>
    <property type="match status" value="2"/>
</dbReference>
<dbReference type="AlphaFoldDB" id="A0A8T0AEC3"/>
<proteinExistence type="predicted"/>
<keyword evidence="2" id="KW-0949">S-adenosyl-L-methionine</keyword>